<dbReference type="OrthoDB" id="191601at2759"/>
<evidence type="ECO:0000313" key="1">
    <source>
        <dbReference type="EMBL" id="KNC74542.1"/>
    </source>
</evidence>
<reference evidence="1 2" key="1">
    <citation type="submission" date="2011-02" db="EMBL/GenBank/DDBJ databases">
        <title>The Genome Sequence of Sphaeroforma arctica JP610.</title>
        <authorList>
            <consortium name="The Broad Institute Genome Sequencing Platform"/>
            <person name="Russ C."/>
            <person name="Cuomo C."/>
            <person name="Young S.K."/>
            <person name="Zeng Q."/>
            <person name="Gargeya S."/>
            <person name="Alvarado L."/>
            <person name="Berlin A."/>
            <person name="Chapman S.B."/>
            <person name="Chen Z."/>
            <person name="Freedman E."/>
            <person name="Gellesch M."/>
            <person name="Goldberg J."/>
            <person name="Griggs A."/>
            <person name="Gujja S."/>
            <person name="Heilman E."/>
            <person name="Heiman D."/>
            <person name="Howarth C."/>
            <person name="Mehta T."/>
            <person name="Neiman D."/>
            <person name="Pearson M."/>
            <person name="Roberts A."/>
            <person name="Saif S."/>
            <person name="Shea T."/>
            <person name="Shenoy N."/>
            <person name="Sisk P."/>
            <person name="Stolte C."/>
            <person name="Sykes S."/>
            <person name="White J."/>
            <person name="Yandava C."/>
            <person name="Burger G."/>
            <person name="Gray M.W."/>
            <person name="Holland P.W.H."/>
            <person name="King N."/>
            <person name="Lang F.B.F."/>
            <person name="Roger A.J."/>
            <person name="Ruiz-Trillo I."/>
            <person name="Haas B."/>
            <person name="Nusbaum C."/>
            <person name="Birren B."/>
        </authorList>
    </citation>
    <scope>NUCLEOTIDE SEQUENCE [LARGE SCALE GENOMIC DNA]</scope>
    <source>
        <strain evidence="1 2">JP610</strain>
    </source>
</reference>
<name>A0A0L0FCP0_9EUKA</name>
<dbReference type="AlphaFoldDB" id="A0A0L0FCP0"/>
<dbReference type="Proteomes" id="UP000054560">
    <property type="component" value="Unassembled WGS sequence"/>
</dbReference>
<sequence>MMPHIALVAMAVRDEQLFDDAVDCLVGVFNRSDINKYPKCLNDMVATVLSLSDSIFRTIEEEDEDAANGMVFLLVTVVDCLRPMIVNPESSEQIQCCAQLLTLLLACAEFPDTCMNESVSQSTLSAFGLVSEWIREEFVAGHGFSEGVCVAFATSPVFSLRS</sequence>
<proteinExistence type="predicted"/>
<gene>
    <name evidence="1" type="ORF">SARC_12916</name>
</gene>
<accession>A0A0L0FCP0</accession>
<evidence type="ECO:0000313" key="2">
    <source>
        <dbReference type="Proteomes" id="UP000054560"/>
    </source>
</evidence>
<organism evidence="1 2">
    <name type="scientific">Sphaeroforma arctica JP610</name>
    <dbReference type="NCBI Taxonomy" id="667725"/>
    <lineage>
        <taxon>Eukaryota</taxon>
        <taxon>Ichthyosporea</taxon>
        <taxon>Ichthyophonida</taxon>
        <taxon>Sphaeroforma</taxon>
    </lineage>
</organism>
<protein>
    <submittedName>
        <fullName evidence="1">Uncharacterized protein</fullName>
    </submittedName>
</protein>
<dbReference type="Gene3D" id="1.25.10.10">
    <property type="entry name" value="Leucine-rich Repeat Variant"/>
    <property type="match status" value="1"/>
</dbReference>
<keyword evidence="2" id="KW-1185">Reference proteome</keyword>
<dbReference type="RefSeq" id="XP_014148444.1">
    <property type="nucleotide sequence ID" value="XM_014292969.1"/>
</dbReference>
<dbReference type="GeneID" id="25913420"/>
<dbReference type="InterPro" id="IPR011989">
    <property type="entry name" value="ARM-like"/>
</dbReference>
<dbReference type="EMBL" id="KQ244309">
    <property type="protein sequence ID" value="KNC74542.1"/>
    <property type="molecule type" value="Genomic_DNA"/>
</dbReference>